<evidence type="ECO:0000259" key="2">
    <source>
        <dbReference type="Pfam" id="PF24595"/>
    </source>
</evidence>
<organism evidence="3">
    <name type="scientific">uncultured Aureispira sp</name>
    <dbReference type="NCBI Taxonomy" id="1331704"/>
    <lineage>
        <taxon>Bacteria</taxon>
        <taxon>Pseudomonadati</taxon>
        <taxon>Bacteroidota</taxon>
        <taxon>Saprospiria</taxon>
        <taxon>Saprospirales</taxon>
        <taxon>Saprospiraceae</taxon>
        <taxon>Aureispira</taxon>
        <taxon>environmental samples</taxon>
    </lineage>
</organism>
<dbReference type="InterPro" id="IPR055353">
    <property type="entry name" value="DUF7619"/>
</dbReference>
<dbReference type="EMBL" id="CACVAQ010000271">
    <property type="protein sequence ID" value="CAA6819167.1"/>
    <property type="molecule type" value="Genomic_DNA"/>
</dbReference>
<dbReference type="Gene3D" id="2.60.40.10">
    <property type="entry name" value="Immunoglobulins"/>
    <property type="match status" value="1"/>
</dbReference>
<reference evidence="3" key="1">
    <citation type="submission" date="2020-01" db="EMBL/GenBank/DDBJ databases">
        <authorList>
            <person name="Meier V. D."/>
            <person name="Meier V D."/>
        </authorList>
    </citation>
    <scope>NUCLEOTIDE SEQUENCE</scope>
    <source>
        <strain evidence="3">HLG_WM_MAG_10</strain>
    </source>
</reference>
<sequence>MIIKIMKKYILTIVILWLLSLSIQGQEWTRTLDGPSVLSVSWTSAIYDGQDVTETNDGGYVIAGIQSYATGAIRDYPALVKVDANGFNVWEKSYFSDNANVAAFRSLALKEMPNGNLLLGGLNGNEIILIQTNAVGDTLWTKSYDSHCSQTGGPCTVDGFSLEATFDGNYILAIRSHITLGAPLDLYHTQLIKVDPNGTVLWIKTHADAWAEAIQPTFDGGYILAGQENGVSMLYKLDQNGDSTWLNTYPSQPTSSWHSVVQAPDSGYVIATELLGFVGPSPLLIKVDKTGANMLWSTYALSNTLGGLTGAAKHVNYDNNGYYVVTGYTNLVQPSIGNALDIAFLGKVGLGGTVLVEEVFDIHTANQGQVVRPTSDNGYIIVGEYDNQQAYLVKTDSILNRPMHQFQGYVYKDNNVDCLKDVGEMGCSNWLIEIKKRNGSTVYATTDSTGYYEVLVDTGAFTIKAHLPNTLWGLCVDSFLVTSSQLSNTDTLNFGATGLVNCPLLNVDVSTSLLRRCSTAVYTVSYCNNGTADALGASVTVDLDTSLAFLGSSLPWSGLTGTSHVYLFNIGTVAPGACGSFTISVAVSCYAQLGQTHCVQANILPDSLCGNSSPLWDESDIDINGICYGDSIVYTIRNIGTGGMSGVRHYFVTEDHVILSVRPFNLGAGASTTEVVYTRNGAVYRLEAEQDVHHPHSTYTALGVLQCAGGNFTANSSLGILGQFVEDDGSPAVSIDCQENVGSWDPNDKQARPIGYGATHAIEANVDLEYHIRFQNTGTDTAFTVVIFDTLSTALDPSSVIPGASSHAYTWELKGNGILVFTFDNILLPDSIVNESASHGYVKFKIKQQPNLPLGTVLNNTAAIVFDMNAPVLTNTTFHTIEEDFILDIVKIGNRPETRIEAYPNPFQDFVKIVVKGETFSVLEVRLVDAVGRVVQVQEVEFQDAIILQGQHLETGLYFFQLIGDGELIGTGKLMAE</sequence>
<dbReference type="Pfam" id="PF18962">
    <property type="entry name" value="Por_Secre_tail"/>
    <property type="match status" value="1"/>
</dbReference>
<dbReference type="InterPro" id="IPR013783">
    <property type="entry name" value="Ig-like_fold"/>
</dbReference>
<proteinExistence type="predicted"/>
<name>A0A6S6TLV8_9BACT</name>
<accession>A0A6S6TLV8</accession>
<protein>
    <submittedName>
        <fullName evidence="3">Uncharacterized protein</fullName>
    </submittedName>
</protein>
<dbReference type="NCBIfam" id="TIGR04183">
    <property type="entry name" value="Por_Secre_tail"/>
    <property type="match status" value="1"/>
</dbReference>
<feature type="domain" description="DUF7619" evidence="2">
    <location>
        <begin position="745"/>
        <end position="879"/>
    </location>
</feature>
<dbReference type="PANTHER" id="PTHR42754">
    <property type="entry name" value="ENDOGLUCANASE"/>
    <property type="match status" value="1"/>
</dbReference>
<dbReference type="PANTHER" id="PTHR42754:SF1">
    <property type="entry name" value="LIPOPROTEIN"/>
    <property type="match status" value="1"/>
</dbReference>
<gene>
    <name evidence="3" type="ORF">HELGO_WM17742</name>
</gene>
<evidence type="ECO:0000259" key="1">
    <source>
        <dbReference type="Pfam" id="PF18962"/>
    </source>
</evidence>
<dbReference type="Pfam" id="PF24595">
    <property type="entry name" value="DUF7619"/>
    <property type="match status" value="1"/>
</dbReference>
<dbReference type="InterPro" id="IPR026444">
    <property type="entry name" value="Secre_tail"/>
</dbReference>
<evidence type="ECO:0000313" key="3">
    <source>
        <dbReference type="EMBL" id="CAA6819167.1"/>
    </source>
</evidence>
<dbReference type="AlphaFoldDB" id="A0A6S6TLV8"/>
<feature type="domain" description="Secretion system C-terminal sorting" evidence="1">
    <location>
        <begin position="903"/>
        <end position="965"/>
    </location>
</feature>